<sequence length="309" mass="34124">MGTLNYKHLHYFWAVAKAGSVTRASERLHLTPQTISGQLSLFEGVLGEALFNRTGRQFELTETGRMVLSYADEIFSLGQELEETLHHQPTDRPLQFRVGVTDAVPKAVAYQLLEPAMQVEQPPRIICREGKVADLLAELAVHRLDIVIADSPMPRTVDVRGFSHLLGECGLTFFATAELTQQHPGSFPQCLNGAPVLLPGADVAVRSRLTRWFSDQRVRPRITGEFDDGALMTAFGQAGVGIFAAPTAIAEQVIRQHEVVSIGATEEVIEQFYAISVERKLTHPAVVAISRAARQELFIKRRTREDASG</sequence>
<proteinExistence type="inferred from homology"/>
<evidence type="ECO:0000259" key="6">
    <source>
        <dbReference type="PROSITE" id="PS50931"/>
    </source>
</evidence>
<keyword evidence="4" id="KW-0010">Activator</keyword>
<reference evidence="7 8" key="1">
    <citation type="journal article" date="2012" name="Appl. Environ. Microbiol.">
        <title>Draft genome sequence of a psychrotolerant sulfur-oxidizing bacterium, Sulfuricella denitrificans skB26, and proteomic insights into cold adaptation.</title>
        <authorList>
            <person name="Watanabe T."/>
            <person name="Kojima H."/>
            <person name="Fukui M."/>
        </authorList>
    </citation>
    <scope>NUCLEOTIDE SEQUENCE [LARGE SCALE GENOMIC DNA]</scope>
    <source>
        <strain evidence="8">skB26</strain>
    </source>
</reference>
<keyword evidence="2" id="KW-0805">Transcription regulation</keyword>
<dbReference type="CDD" id="cd08429">
    <property type="entry name" value="PBP2_NhaR"/>
    <property type="match status" value="1"/>
</dbReference>
<dbReference type="SUPFAM" id="SSF53850">
    <property type="entry name" value="Periplasmic binding protein-like II"/>
    <property type="match status" value="1"/>
</dbReference>
<dbReference type="Gene3D" id="1.10.10.10">
    <property type="entry name" value="Winged helix-like DNA-binding domain superfamily/Winged helix DNA-binding domain"/>
    <property type="match status" value="1"/>
</dbReference>
<dbReference type="EMBL" id="AP013066">
    <property type="protein sequence ID" value="BAN35951.1"/>
    <property type="molecule type" value="Genomic_DNA"/>
</dbReference>
<dbReference type="RefSeq" id="WP_009205148.1">
    <property type="nucleotide sequence ID" value="NC_022357.1"/>
</dbReference>
<evidence type="ECO:0000256" key="1">
    <source>
        <dbReference type="ARBA" id="ARBA00009437"/>
    </source>
</evidence>
<keyword evidence="3" id="KW-0238">DNA-binding</keyword>
<dbReference type="InterPro" id="IPR000847">
    <property type="entry name" value="LysR_HTH_N"/>
</dbReference>
<keyword evidence="8" id="KW-1185">Reference proteome</keyword>
<gene>
    <name evidence="7" type="ORF">SCD_n02142</name>
</gene>
<dbReference type="InterPro" id="IPR036388">
    <property type="entry name" value="WH-like_DNA-bd_sf"/>
</dbReference>
<dbReference type="STRING" id="1163617.SCD_n02142"/>
<dbReference type="Pfam" id="PF03466">
    <property type="entry name" value="LysR_substrate"/>
    <property type="match status" value="1"/>
</dbReference>
<dbReference type="OrthoDB" id="464481at2"/>
<dbReference type="InterPro" id="IPR036390">
    <property type="entry name" value="WH_DNA-bd_sf"/>
</dbReference>
<dbReference type="InterPro" id="IPR005119">
    <property type="entry name" value="LysR_subst-bd"/>
</dbReference>
<dbReference type="PANTHER" id="PTHR30293">
    <property type="entry name" value="TRANSCRIPTIONAL REGULATORY PROTEIN NAC-RELATED"/>
    <property type="match status" value="1"/>
</dbReference>
<dbReference type="SUPFAM" id="SSF46785">
    <property type="entry name" value="Winged helix' DNA-binding domain"/>
    <property type="match status" value="1"/>
</dbReference>
<keyword evidence="5" id="KW-0804">Transcription</keyword>
<evidence type="ECO:0000313" key="8">
    <source>
        <dbReference type="Proteomes" id="UP000015559"/>
    </source>
</evidence>
<comment type="similarity">
    <text evidence="1">Belongs to the LysR transcriptional regulatory family.</text>
</comment>
<dbReference type="PANTHER" id="PTHR30293:SF2">
    <property type="entry name" value="TRANSCRIPTIONAL ACTIVATOR PROTEIN NHAR"/>
    <property type="match status" value="1"/>
</dbReference>
<name>S6AI97_SULDS</name>
<organism evidence="7 8">
    <name type="scientific">Sulfuricella denitrificans (strain DSM 22764 / NBRC 105220 / skB26)</name>
    <dbReference type="NCBI Taxonomy" id="1163617"/>
    <lineage>
        <taxon>Bacteria</taxon>
        <taxon>Pseudomonadati</taxon>
        <taxon>Pseudomonadota</taxon>
        <taxon>Betaproteobacteria</taxon>
        <taxon>Nitrosomonadales</taxon>
        <taxon>Sulfuricellaceae</taxon>
        <taxon>Sulfuricella</taxon>
    </lineage>
</organism>
<evidence type="ECO:0000256" key="2">
    <source>
        <dbReference type="ARBA" id="ARBA00023015"/>
    </source>
</evidence>
<dbReference type="Proteomes" id="UP000015559">
    <property type="component" value="Chromosome"/>
</dbReference>
<dbReference type="eggNOG" id="COG0583">
    <property type="taxonomic scope" value="Bacteria"/>
</dbReference>
<dbReference type="Pfam" id="PF00126">
    <property type="entry name" value="HTH_1"/>
    <property type="match status" value="1"/>
</dbReference>
<dbReference type="AlphaFoldDB" id="S6AI97"/>
<dbReference type="PROSITE" id="PS50931">
    <property type="entry name" value="HTH_LYSR"/>
    <property type="match status" value="1"/>
</dbReference>
<protein>
    <submittedName>
        <fullName evidence="7">LysR family transcriptional regulator</fullName>
    </submittedName>
</protein>
<dbReference type="KEGG" id="sdr:SCD_n02142"/>
<evidence type="ECO:0000313" key="7">
    <source>
        <dbReference type="EMBL" id="BAN35951.1"/>
    </source>
</evidence>
<dbReference type="Gene3D" id="3.40.190.290">
    <property type="match status" value="1"/>
</dbReference>
<evidence type="ECO:0000256" key="4">
    <source>
        <dbReference type="ARBA" id="ARBA00023159"/>
    </source>
</evidence>
<evidence type="ECO:0000256" key="3">
    <source>
        <dbReference type="ARBA" id="ARBA00023125"/>
    </source>
</evidence>
<dbReference type="NCBIfam" id="NF008284">
    <property type="entry name" value="PRK11062.1"/>
    <property type="match status" value="1"/>
</dbReference>
<dbReference type="GO" id="GO:0003677">
    <property type="term" value="F:DNA binding"/>
    <property type="evidence" value="ECO:0007669"/>
    <property type="project" value="UniProtKB-KW"/>
</dbReference>
<evidence type="ECO:0000256" key="5">
    <source>
        <dbReference type="ARBA" id="ARBA00023163"/>
    </source>
</evidence>
<accession>S6AI97</accession>
<feature type="domain" description="HTH lysR-type" evidence="6">
    <location>
        <begin position="4"/>
        <end position="61"/>
    </location>
</feature>
<dbReference type="GO" id="GO:0003700">
    <property type="term" value="F:DNA-binding transcription factor activity"/>
    <property type="evidence" value="ECO:0007669"/>
    <property type="project" value="InterPro"/>
</dbReference>
<dbReference type="HOGENOM" id="CLU_039613_9_0_4"/>
<dbReference type="GO" id="GO:2000142">
    <property type="term" value="P:regulation of DNA-templated transcription initiation"/>
    <property type="evidence" value="ECO:0007669"/>
    <property type="project" value="TreeGrafter"/>
</dbReference>